<comment type="subcellular location">
    <subcellularLocation>
        <location evidence="9">Cytoplasm</location>
    </subcellularLocation>
</comment>
<evidence type="ECO:0000256" key="6">
    <source>
        <dbReference type="ARBA" id="ARBA00022763"/>
    </source>
</evidence>
<dbReference type="NCBIfam" id="NF003589">
    <property type="entry name" value="PRK05254.1-2"/>
    <property type="match status" value="1"/>
</dbReference>
<keyword evidence="14" id="KW-1185">Reference proteome</keyword>
<dbReference type="Gene3D" id="3.40.470.10">
    <property type="entry name" value="Uracil-DNA glycosylase-like domain"/>
    <property type="match status" value="1"/>
</dbReference>
<sequence>MAEQLTWHDVIGAEKEKDYFKHIMHYVATARNSGKTVYPPQQDVFNAFRFTPFADIKVVILGQDPYHGPHQAHGLSFSVLPGIKTPPSLQNMYKELATDIAGFQIPKHGYLAYWAEQGVLMLNNVLTVEAGQAHSHAKIGWETFTDHVIAAINDNLTGVVFLLWGSPAQKKGQFIDRNKHHVLTAVHPSPLSAHRGFFGCQHFSKANQFIEQQGKTPIDWQPRLPQENA</sequence>
<dbReference type="EMBL" id="BAABHY010000005">
    <property type="protein sequence ID" value="GAA5112711.1"/>
    <property type="molecule type" value="Genomic_DNA"/>
</dbReference>
<comment type="catalytic activity">
    <reaction evidence="1 9 11">
        <text>Hydrolyzes single-stranded DNA or mismatched double-stranded DNA and polynucleotides, releasing free uracil.</text>
        <dbReference type="EC" id="3.2.2.27"/>
    </reaction>
</comment>
<keyword evidence="6 9" id="KW-0227">DNA damage</keyword>
<dbReference type="PROSITE" id="PS00130">
    <property type="entry name" value="U_DNA_GLYCOSYLASE"/>
    <property type="match status" value="1"/>
</dbReference>
<name>A0ABP9NAA3_9GAMM</name>
<protein>
    <recommendedName>
        <fullName evidence="5 9">Uracil-DNA glycosylase</fullName>
        <shortName evidence="9">UDG</shortName>
        <ecNumber evidence="4 9">3.2.2.27</ecNumber>
    </recommendedName>
</protein>
<evidence type="ECO:0000313" key="14">
    <source>
        <dbReference type="Proteomes" id="UP001500171"/>
    </source>
</evidence>
<evidence type="ECO:0000256" key="9">
    <source>
        <dbReference type="HAMAP-Rule" id="MF_00148"/>
    </source>
</evidence>
<organism evidence="13 14">
    <name type="scientific">Orbus sasakiae</name>
    <dbReference type="NCBI Taxonomy" id="1078475"/>
    <lineage>
        <taxon>Bacteria</taxon>
        <taxon>Pseudomonadati</taxon>
        <taxon>Pseudomonadota</taxon>
        <taxon>Gammaproteobacteria</taxon>
        <taxon>Orbales</taxon>
        <taxon>Orbaceae</taxon>
        <taxon>Orbus</taxon>
    </lineage>
</organism>
<feature type="active site" description="Proton acceptor" evidence="9 10">
    <location>
        <position position="64"/>
    </location>
</feature>
<evidence type="ECO:0000256" key="11">
    <source>
        <dbReference type="RuleBase" id="RU003780"/>
    </source>
</evidence>
<dbReference type="Proteomes" id="UP001500171">
    <property type="component" value="Unassembled WGS sequence"/>
</dbReference>
<proteinExistence type="inferred from homology"/>
<dbReference type="Pfam" id="PF03167">
    <property type="entry name" value="UDG"/>
    <property type="match status" value="1"/>
</dbReference>
<evidence type="ECO:0000259" key="12">
    <source>
        <dbReference type="SMART" id="SM00986"/>
    </source>
</evidence>
<dbReference type="PANTHER" id="PTHR11264:SF0">
    <property type="entry name" value="URACIL-DNA GLYCOSYLASE"/>
    <property type="match status" value="1"/>
</dbReference>
<dbReference type="NCBIfam" id="NF003588">
    <property type="entry name" value="PRK05254.1-1"/>
    <property type="match status" value="1"/>
</dbReference>
<dbReference type="SUPFAM" id="SSF52141">
    <property type="entry name" value="Uracil-DNA glycosylase-like"/>
    <property type="match status" value="1"/>
</dbReference>
<dbReference type="InterPro" id="IPR002043">
    <property type="entry name" value="UDG_fam1"/>
</dbReference>
<evidence type="ECO:0000256" key="4">
    <source>
        <dbReference type="ARBA" id="ARBA00012030"/>
    </source>
</evidence>
<evidence type="ECO:0000256" key="2">
    <source>
        <dbReference type="ARBA" id="ARBA00002631"/>
    </source>
</evidence>
<evidence type="ECO:0000256" key="1">
    <source>
        <dbReference type="ARBA" id="ARBA00001400"/>
    </source>
</evidence>
<keyword evidence="9" id="KW-0963">Cytoplasm</keyword>
<dbReference type="HAMAP" id="MF_00148">
    <property type="entry name" value="UDG"/>
    <property type="match status" value="1"/>
</dbReference>
<dbReference type="RefSeq" id="WP_345491720.1">
    <property type="nucleotide sequence ID" value="NZ_BAABHY010000005.1"/>
</dbReference>
<evidence type="ECO:0000256" key="7">
    <source>
        <dbReference type="ARBA" id="ARBA00022801"/>
    </source>
</evidence>
<evidence type="ECO:0000256" key="10">
    <source>
        <dbReference type="PROSITE-ProRule" id="PRU10072"/>
    </source>
</evidence>
<dbReference type="SMART" id="SM00986">
    <property type="entry name" value="UDG"/>
    <property type="match status" value="1"/>
</dbReference>
<evidence type="ECO:0000313" key="13">
    <source>
        <dbReference type="EMBL" id="GAA5112711.1"/>
    </source>
</evidence>
<dbReference type="NCBIfam" id="TIGR00628">
    <property type="entry name" value="ung"/>
    <property type="match status" value="1"/>
</dbReference>
<comment type="caution">
    <text evidence="13">The sequence shown here is derived from an EMBL/GenBank/DDBJ whole genome shotgun (WGS) entry which is preliminary data.</text>
</comment>
<dbReference type="NCBIfam" id="NF003591">
    <property type="entry name" value="PRK05254.1-4"/>
    <property type="match status" value="1"/>
</dbReference>
<evidence type="ECO:0000256" key="5">
    <source>
        <dbReference type="ARBA" id="ARBA00018429"/>
    </source>
</evidence>
<dbReference type="InterPro" id="IPR018085">
    <property type="entry name" value="Ura-DNA_Glyclase_AS"/>
</dbReference>
<evidence type="ECO:0000256" key="3">
    <source>
        <dbReference type="ARBA" id="ARBA00008184"/>
    </source>
</evidence>
<dbReference type="InterPro" id="IPR036895">
    <property type="entry name" value="Uracil-DNA_glycosylase-like_sf"/>
</dbReference>
<keyword evidence="7 9" id="KW-0378">Hydrolase</keyword>
<comment type="function">
    <text evidence="2 9 11">Excises uracil residues from the DNA which can arise as a result of misincorporation of dUMP residues by DNA polymerase or due to deamination of cytosine.</text>
</comment>
<accession>A0ABP9NAA3</accession>
<evidence type="ECO:0000256" key="8">
    <source>
        <dbReference type="ARBA" id="ARBA00023204"/>
    </source>
</evidence>
<gene>
    <name evidence="9 13" type="primary">ung</name>
    <name evidence="13" type="ORF">GCM10023211_19750</name>
</gene>
<dbReference type="CDD" id="cd10027">
    <property type="entry name" value="UDG-F1-like"/>
    <property type="match status" value="1"/>
</dbReference>
<reference evidence="14" key="1">
    <citation type="journal article" date="2019" name="Int. J. Syst. Evol. Microbiol.">
        <title>The Global Catalogue of Microorganisms (GCM) 10K type strain sequencing project: providing services to taxonomists for standard genome sequencing and annotation.</title>
        <authorList>
            <consortium name="The Broad Institute Genomics Platform"/>
            <consortium name="The Broad Institute Genome Sequencing Center for Infectious Disease"/>
            <person name="Wu L."/>
            <person name="Ma J."/>
        </authorList>
    </citation>
    <scope>NUCLEOTIDE SEQUENCE [LARGE SCALE GENOMIC DNA]</scope>
    <source>
        <strain evidence="14">JCM 18050</strain>
    </source>
</reference>
<keyword evidence="8 9" id="KW-0234">DNA repair</keyword>
<dbReference type="PANTHER" id="PTHR11264">
    <property type="entry name" value="URACIL-DNA GLYCOSYLASE"/>
    <property type="match status" value="1"/>
</dbReference>
<dbReference type="SMART" id="SM00987">
    <property type="entry name" value="UreE_C"/>
    <property type="match status" value="1"/>
</dbReference>
<feature type="domain" description="Uracil-DNA glycosylase-like" evidence="12">
    <location>
        <begin position="49"/>
        <end position="210"/>
    </location>
</feature>
<comment type="similarity">
    <text evidence="3 9 11">Belongs to the uracil-DNA glycosylase (UDG) superfamily. UNG family.</text>
</comment>
<dbReference type="NCBIfam" id="NF003592">
    <property type="entry name" value="PRK05254.1-5"/>
    <property type="match status" value="1"/>
</dbReference>
<dbReference type="InterPro" id="IPR005122">
    <property type="entry name" value="Uracil-DNA_glycosylase-like"/>
</dbReference>
<dbReference type="EC" id="3.2.2.27" evidence="4 9"/>